<dbReference type="InterPro" id="IPR013112">
    <property type="entry name" value="FAD-bd_8"/>
</dbReference>
<evidence type="ECO:0000313" key="17">
    <source>
        <dbReference type="Proteomes" id="UP001149140"/>
    </source>
</evidence>
<evidence type="ECO:0000256" key="8">
    <source>
        <dbReference type="ARBA" id="ARBA00022989"/>
    </source>
</evidence>
<dbReference type="SUPFAM" id="SSF63380">
    <property type="entry name" value="Riboflavin synthase domain-like"/>
    <property type="match status" value="1"/>
</dbReference>
<evidence type="ECO:0000256" key="2">
    <source>
        <dbReference type="ARBA" id="ARBA00004141"/>
    </source>
</evidence>
<evidence type="ECO:0000259" key="15">
    <source>
        <dbReference type="PROSITE" id="PS51384"/>
    </source>
</evidence>
<sequence>MSAGALWAGRGGEEDARRQGEDRAPAAGVSPPTGPAAVARKRVRIVRRRMPARPRALVVDTLAALAGLGLGITLALGVSAESAGSLGAAGGIATALGRIAGLSAAYAMVVVVVLVARCGPLERAVGQDRLVRWHRKLGPWPLYLLVAHGVLITVGYAQAAHDGLLHQFGQLLWTYPGILAATVGFVALIAAGVTSYRLARRRLAYETWWSVHLYTYLALFLSFSHQVDTGASFVGHPWAKTWWTALWVGTLVLVVACRILLPVSRSLAHRLTVEAVEREGPDTFSVLLKGRRLHKLPVAGGQFLQWRFLRRGLWWQAHPYSLSAAPRHNRLRITVKDLGDHSAALARLRPGTRVAIEGPYGAFTADARRGDRVLLAGAGVGITPVRALLEELPRTADVVVLLRGSRREDLVLRDEIAELVAARGGRLRELVGPRERVRLDAAALSALAPGLADRDVYVCGPDGFTAAFVAAVRAAGVPAARIHHESFAL</sequence>
<comment type="cofactor">
    <cofactor evidence="1">
        <name>FAD</name>
        <dbReference type="ChEBI" id="CHEBI:57692"/>
    </cofactor>
</comment>
<dbReference type="InterPro" id="IPR050415">
    <property type="entry name" value="MRET"/>
</dbReference>
<keyword evidence="17" id="KW-1185">Reference proteome</keyword>
<dbReference type="Pfam" id="PF08022">
    <property type="entry name" value="FAD_binding_8"/>
    <property type="match status" value="1"/>
</dbReference>
<keyword evidence="11" id="KW-0411">Iron-sulfur</keyword>
<evidence type="ECO:0000256" key="6">
    <source>
        <dbReference type="ARBA" id="ARBA00022723"/>
    </source>
</evidence>
<evidence type="ECO:0000256" key="3">
    <source>
        <dbReference type="ARBA" id="ARBA00022630"/>
    </source>
</evidence>
<dbReference type="GO" id="GO:0046872">
    <property type="term" value="F:metal ion binding"/>
    <property type="evidence" value="ECO:0007669"/>
    <property type="project" value="UniProtKB-KW"/>
</dbReference>
<evidence type="ECO:0000256" key="14">
    <source>
        <dbReference type="SAM" id="Phobius"/>
    </source>
</evidence>
<reference evidence="16" key="1">
    <citation type="submission" date="2022-10" db="EMBL/GenBank/DDBJ databases">
        <title>The WGS of Solirubrobacter ginsenosidimutans DSM 21036.</title>
        <authorList>
            <person name="Jiang Z."/>
        </authorList>
    </citation>
    <scope>NUCLEOTIDE SEQUENCE</scope>
    <source>
        <strain evidence="16">DSM 21036</strain>
    </source>
</reference>
<organism evidence="16 17">
    <name type="scientific">Solirubrobacter ginsenosidimutans</name>
    <dbReference type="NCBI Taxonomy" id="490573"/>
    <lineage>
        <taxon>Bacteria</taxon>
        <taxon>Bacillati</taxon>
        <taxon>Actinomycetota</taxon>
        <taxon>Thermoleophilia</taxon>
        <taxon>Solirubrobacterales</taxon>
        <taxon>Solirubrobacteraceae</taxon>
        <taxon>Solirubrobacter</taxon>
    </lineage>
</organism>
<evidence type="ECO:0000256" key="5">
    <source>
        <dbReference type="ARBA" id="ARBA00022714"/>
    </source>
</evidence>
<dbReference type="InterPro" id="IPR017927">
    <property type="entry name" value="FAD-bd_FR_type"/>
</dbReference>
<keyword evidence="9" id="KW-0560">Oxidoreductase</keyword>
<keyword evidence="6" id="KW-0479">Metal-binding</keyword>
<keyword evidence="8 14" id="KW-1133">Transmembrane helix</keyword>
<dbReference type="GO" id="GO:0051537">
    <property type="term" value="F:2 iron, 2 sulfur cluster binding"/>
    <property type="evidence" value="ECO:0007669"/>
    <property type="project" value="UniProtKB-KW"/>
</dbReference>
<keyword evidence="5" id="KW-0001">2Fe-2S</keyword>
<evidence type="ECO:0000256" key="13">
    <source>
        <dbReference type="SAM" id="MobiDB-lite"/>
    </source>
</evidence>
<dbReference type="GO" id="GO:0016020">
    <property type="term" value="C:membrane"/>
    <property type="evidence" value="ECO:0007669"/>
    <property type="project" value="UniProtKB-SubCell"/>
</dbReference>
<dbReference type="PANTHER" id="PTHR47354:SF8">
    <property type="entry name" value="1,2-PHENYLACETYL-COA EPOXIDASE, SUBUNIT E"/>
    <property type="match status" value="1"/>
</dbReference>
<keyword evidence="3" id="KW-0285">Flavoprotein</keyword>
<feature type="transmembrane region" description="Helical" evidence="14">
    <location>
        <begin position="242"/>
        <end position="261"/>
    </location>
</feature>
<evidence type="ECO:0000256" key="11">
    <source>
        <dbReference type="ARBA" id="ARBA00023014"/>
    </source>
</evidence>
<evidence type="ECO:0000256" key="1">
    <source>
        <dbReference type="ARBA" id="ARBA00001974"/>
    </source>
</evidence>
<accession>A0A9X3S315</accession>
<dbReference type="InterPro" id="IPR039261">
    <property type="entry name" value="FNR_nucleotide-bd"/>
</dbReference>
<feature type="domain" description="FAD-binding FR-type" evidence="15">
    <location>
        <begin position="266"/>
        <end position="366"/>
    </location>
</feature>
<evidence type="ECO:0000256" key="10">
    <source>
        <dbReference type="ARBA" id="ARBA00023004"/>
    </source>
</evidence>
<dbReference type="InterPro" id="IPR017938">
    <property type="entry name" value="Riboflavin_synthase-like_b-brl"/>
</dbReference>
<name>A0A9X3S315_9ACTN</name>
<dbReference type="SUPFAM" id="SSF52343">
    <property type="entry name" value="Ferredoxin reductase-like, C-terminal NADP-linked domain"/>
    <property type="match status" value="1"/>
</dbReference>
<dbReference type="EMBL" id="JAPDOD010000013">
    <property type="protein sequence ID" value="MDA0161656.1"/>
    <property type="molecule type" value="Genomic_DNA"/>
</dbReference>
<dbReference type="InterPro" id="IPR001433">
    <property type="entry name" value="OxRdtase_FAD/NAD-bd"/>
</dbReference>
<dbReference type="Pfam" id="PF00175">
    <property type="entry name" value="NAD_binding_1"/>
    <property type="match status" value="1"/>
</dbReference>
<keyword evidence="12 14" id="KW-0472">Membrane</keyword>
<dbReference type="InterPro" id="IPR013130">
    <property type="entry name" value="Fe3_Rdtase_TM_dom"/>
</dbReference>
<dbReference type="GO" id="GO:0016491">
    <property type="term" value="F:oxidoreductase activity"/>
    <property type="evidence" value="ECO:0007669"/>
    <property type="project" value="UniProtKB-KW"/>
</dbReference>
<evidence type="ECO:0000256" key="12">
    <source>
        <dbReference type="ARBA" id="ARBA00023136"/>
    </source>
</evidence>
<dbReference type="GO" id="GO:0050660">
    <property type="term" value="F:flavin adenine dinucleotide binding"/>
    <property type="evidence" value="ECO:0007669"/>
    <property type="project" value="TreeGrafter"/>
</dbReference>
<feature type="transmembrane region" description="Helical" evidence="14">
    <location>
        <begin position="57"/>
        <end position="79"/>
    </location>
</feature>
<evidence type="ECO:0000313" key="16">
    <source>
        <dbReference type="EMBL" id="MDA0161656.1"/>
    </source>
</evidence>
<protein>
    <submittedName>
        <fullName evidence="16">Ferredoxin reductase family protein</fullName>
    </submittedName>
</protein>
<dbReference type="Pfam" id="PF01794">
    <property type="entry name" value="Ferric_reduct"/>
    <property type="match status" value="1"/>
</dbReference>
<keyword evidence="4 14" id="KW-0812">Transmembrane</keyword>
<feature type="compositionally biased region" description="Basic and acidic residues" evidence="13">
    <location>
        <begin position="11"/>
        <end position="24"/>
    </location>
</feature>
<dbReference type="Gene3D" id="3.40.50.80">
    <property type="entry name" value="Nucleotide-binding domain of ferredoxin-NADP reductase (FNR) module"/>
    <property type="match status" value="1"/>
</dbReference>
<evidence type="ECO:0000256" key="7">
    <source>
        <dbReference type="ARBA" id="ARBA00022827"/>
    </source>
</evidence>
<dbReference type="AlphaFoldDB" id="A0A9X3S315"/>
<gene>
    <name evidence="16" type="ORF">OM076_15365</name>
</gene>
<feature type="transmembrane region" description="Helical" evidence="14">
    <location>
        <begin position="99"/>
        <end position="119"/>
    </location>
</feature>
<dbReference type="Gene3D" id="2.40.30.10">
    <property type="entry name" value="Translation factors"/>
    <property type="match status" value="1"/>
</dbReference>
<dbReference type="PROSITE" id="PS51384">
    <property type="entry name" value="FAD_FR"/>
    <property type="match status" value="1"/>
</dbReference>
<keyword evidence="7" id="KW-0274">FAD</keyword>
<dbReference type="Proteomes" id="UP001149140">
    <property type="component" value="Unassembled WGS sequence"/>
</dbReference>
<feature type="region of interest" description="Disordered" evidence="13">
    <location>
        <begin position="1"/>
        <end position="36"/>
    </location>
</feature>
<keyword evidence="10" id="KW-0408">Iron</keyword>
<comment type="subcellular location">
    <subcellularLocation>
        <location evidence="2">Membrane</location>
        <topology evidence="2">Multi-pass membrane protein</topology>
    </subcellularLocation>
</comment>
<dbReference type="PANTHER" id="PTHR47354">
    <property type="entry name" value="NADH OXIDOREDUCTASE HCR"/>
    <property type="match status" value="1"/>
</dbReference>
<dbReference type="RefSeq" id="WP_270040872.1">
    <property type="nucleotide sequence ID" value="NZ_JAPDOD010000013.1"/>
</dbReference>
<evidence type="ECO:0000256" key="4">
    <source>
        <dbReference type="ARBA" id="ARBA00022692"/>
    </source>
</evidence>
<feature type="transmembrane region" description="Helical" evidence="14">
    <location>
        <begin position="171"/>
        <end position="191"/>
    </location>
</feature>
<feature type="transmembrane region" description="Helical" evidence="14">
    <location>
        <begin position="203"/>
        <end position="222"/>
    </location>
</feature>
<evidence type="ECO:0000256" key="9">
    <source>
        <dbReference type="ARBA" id="ARBA00023002"/>
    </source>
</evidence>
<comment type="caution">
    <text evidence="16">The sequence shown here is derived from an EMBL/GenBank/DDBJ whole genome shotgun (WGS) entry which is preliminary data.</text>
</comment>
<proteinExistence type="predicted"/>
<feature type="transmembrane region" description="Helical" evidence="14">
    <location>
        <begin position="140"/>
        <end position="159"/>
    </location>
</feature>